<feature type="domain" description="Aspartate/ornithine carbamoyltransferase Asp/Orn-binding" evidence="8">
    <location>
        <begin position="156"/>
        <end position="301"/>
    </location>
</feature>
<dbReference type="GO" id="GO:0044205">
    <property type="term" value="P:'de novo' UMP biosynthetic process"/>
    <property type="evidence" value="ECO:0007669"/>
    <property type="project" value="UniProtKB-UniRule"/>
</dbReference>
<dbReference type="FunFam" id="3.40.50.1370:FF:000007">
    <property type="entry name" value="Aspartate carbamoyltransferase"/>
    <property type="match status" value="1"/>
</dbReference>
<evidence type="ECO:0000256" key="7">
    <source>
        <dbReference type="HAMAP-Rule" id="MF_00001"/>
    </source>
</evidence>
<dbReference type="GO" id="GO:0004070">
    <property type="term" value="F:aspartate carbamoyltransferase activity"/>
    <property type="evidence" value="ECO:0007669"/>
    <property type="project" value="UniProtKB-UniRule"/>
</dbReference>
<feature type="binding site" evidence="7">
    <location>
        <position position="136"/>
    </location>
    <ligand>
        <name>carbamoyl phosphate</name>
        <dbReference type="ChEBI" id="CHEBI:58228"/>
    </ligand>
</feature>
<evidence type="ECO:0000256" key="6">
    <source>
        <dbReference type="ARBA" id="ARBA00048859"/>
    </source>
</evidence>
<evidence type="ECO:0000256" key="3">
    <source>
        <dbReference type="ARBA" id="ARBA00022679"/>
    </source>
</evidence>
<dbReference type="Gene3D" id="3.40.50.1370">
    <property type="entry name" value="Aspartate/ornithine carbamoyltransferase"/>
    <property type="match status" value="2"/>
</dbReference>
<dbReference type="AlphaFoldDB" id="A0AAT9LES7"/>
<organism evidence="10">
    <name type="scientific">Candidatus Fermentithermobacillus carboniphilus</name>
    <dbReference type="NCBI Taxonomy" id="3085328"/>
    <lineage>
        <taxon>Bacteria</taxon>
        <taxon>Bacillati</taxon>
        <taxon>Bacillota</taxon>
        <taxon>Candidatus Fermentithermobacillia</taxon>
        <taxon>Candidatus Fermentithermobacillales</taxon>
        <taxon>Candidatus Fermentithermobacillaceae</taxon>
        <taxon>Candidatus Fermentithermobacillus</taxon>
    </lineage>
</organism>
<dbReference type="PRINTS" id="PR00101">
    <property type="entry name" value="ATCASE"/>
</dbReference>
<feature type="binding site" evidence="7">
    <location>
        <position position="108"/>
    </location>
    <ligand>
        <name>carbamoyl phosphate</name>
        <dbReference type="ChEBI" id="CHEBI:58228"/>
    </ligand>
</feature>
<feature type="binding site" evidence="7">
    <location>
        <position position="223"/>
    </location>
    <ligand>
        <name>L-aspartate</name>
        <dbReference type="ChEBI" id="CHEBI:29991"/>
    </ligand>
</feature>
<evidence type="ECO:0000259" key="9">
    <source>
        <dbReference type="Pfam" id="PF02729"/>
    </source>
</evidence>
<evidence type="ECO:0000313" key="10">
    <source>
        <dbReference type="EMBL" id="QUL98643.1"/>
    </source>
</evidence>
<dbReference type="KEGG" id="fcz:IMF26_00685"/>
<gene>
    <name evidence="7" type="primary">pyrB</name>
    <name evidence="10" type="ORF">IMF26_00685</name>
</gene>
<dbReference type="InterPro" id="IPR002082">
    <property type="entry name" value="Asp_carbamoyltransf"/>
</dbReference>
<keyword evidence="4 7" id="KW-0665">Pyrimidine biosynthesis</keyword>
<dbReference type="InterPro" id="IPR006131">
    <property type="entry name" value="Asp_carbamoyltransf_Asp/Orn-bd"/>
</dbReference>
<comment type="subunit">
    <text evidence="7">Heterododecamer (2C3:3R2) of six catalytic PyrB chains organized as two trimers (C3), and six regulatory PyrI chains organized as three dimers (R2).</text>
</comment>
<dbReference type="InterPro" id="IPR006132">
    <property type="entry name" value="Asp/Orn_carbamoyltranf_P-bd"/>
</dbReference>
<accession>A0AAT9LES7</accession>
<evidence type="ECO:0000259" key="8">
    <source>
        <dbReference type="Pfam" id="PF00185"/>
    </source>
</evidence>
<reference evidence="10" key="1">
    <citation type="submission" date="2020-10" db="EMBL/GenBank/DDBJ databases">
        <authorList>
            <person name="Kadnikov V."/>
            <person name="Beletsky A.V."/>
            <person name="Mardanov A.V."/>
            <person name="Karnachuk O.V."/>
            <person name="Ravin N.V."/>
        </authorList>
    </citation>
    <scope>NUCLEOTIDE SEQUENCE</scope>
    <source>
        <strain evidence="10">Bu02</strain>
    </source>
</reference>
<dbReference type="GO" id="GO:0005829">
    <property type="term" value="C:cytosol"/>
    <property type="evidence" value="ECO:0007669"/>
    <property type="project" value="TreeGrafter"/>
</dbReference>
<dbReference type="Pfam" id="PF02729">
    <property type="entry name" value="OTCace_N"/>
    <property type="match status" value="1"/>
</dbReference>
<feature type="binding site" evidence="7">
    <location>
        <position position="265"/>
    </location>
    <ligand>
        <name>carbamoyl phosphate</name>
        <dbReference type="ChEBI" id="CHEBI:58228"/>
    </ligand>
</feature>
<dbReference type="SUPFAM" id="SSF53671">
    <property type="entry name" value="Aspartate/ornithine carbamoyltransferase"/>
    <property type="match status" value="1"/>
</dbReference>
<comment type="catalytic activity">
    <reaction evidence="6 7">
        <text>carbamoyl phosphate + L-aspartate = N-carbamoyl-L-aspartate + phosphate + H(+)</text>
        <dbReference type="Rhea" id="RHEA:20013"/>
        <dbReference type="ChEBI" id="CHEBI:15378"/>
        <dbReference type="ChEBI" id="CHEBI:29991"/>
        <dbReference type="ChEBI" id="CHEBI:32814"/>
        <dbReference type="ChEBI" id="CHEBI:43474"/>
        <dbReference type="ChEBI" id="CHEBI:58228"/>
        <dbReference type="EC" id="2.1.3.2"/>
    </reaction>
</comment>
<name>A0AAT9LES7_9FIRM</name>
<feature type="domain" description="Aspartate/ornithine carbamoyltransferase carbamoyl-P binding" evidence="9">
    <location>
        <begin position="6"/>
        <end position="149"/>
    </location>
</feature>
<dbReference type="Pfam" id="PF00185">
    <property type="entry name" value="OTCace"/>
    <property type="match status" value="1"/>
</dbReference>
<dbReference type="InterPro" id="IPR006130">
    <property type="entry name" value="Asp/Orn_carbamoylTrfase"/>
</dbReference>
<feature type="binding site" evidence="7">
    <location>
        <position position="139"/>
    </location>
    <ligand>
        <name>carbamoyl phosphate</name>
        <dbReference type="ChEBI" id="CHEBI:58228"/>
    </ligand>
</feature>
<evidence type="ECO:0000256" key="2">
    <source>
        <dbReference type="ARBA" id="ARBA00008896"/>
    </source>
</evidence>
<protein>
    <recommendedName>
        <fullName evidence="7">Aspartate carbamoyltransferase</fullName>
        <ecNumber evidence="7">2.1.3.2</ecNumber>
    </recommendedName>
    <alternativeName>
        <fullName evidence="7">Aspartate transcarbamylase</fullName>
        <shortName evidence="7">ATCase</shortName>
    </alternativeName>
</protein>
<evidence type="ECO:0000256" key="1">
    <source>
        <dbReference type="ARBA" id="ARBA00004852"/>
    </source>
</evidence>
<feature type="binding site" evidence="7">
    <location>
        <position position="169"/>
    </location>
    <ligand>
        <name>L-aspartate</name>
        <dbReference type="ChEBI" id="CHEBI:29991"/>
    </ligand>
</feature>
<reference evidence="10" key="2">
    <citation type="journal article" date="2023" name="Biology">
        <title>Prokaryotic Life Associated with Coal-Fire Gas Vents Revealed by Metagenomics.</title>
        <authorList>
            <person name="Kadnikov V.V."/>
            <person name="Mardanov A.V."/>
            <person name="Beletsky A.V."/>
            <person name="Karnachuk O.V."/>
            <person name="Ravin N.V."/>
        </authorList>
    </citation>
    <scope>NUCLEOTIDE SEQUENCE</scope>
    <source>
        <strain evidence="10">Bu02</strain>
    </source>
</reference>
<dbReference type="GO" id="GO:0016597">
    <property type="term" value="F:amino acid binding"/>
    <property type="evidence" value="ECO:0007669"/>
    <property type="project" value="InterPro"/>
</dbReference>
<dbReference type="GO" id="GO:0006520">
    <property type="term" value="P:amino acid metabolic process"/>
    <property type="evidence" value="ECO:0007669"/>
    <property type="project" value="InterPro"/>
</dbReference>
<comment type="function">
    <text evidence="5 7">Catalyzes the condensation of carbamoyl phosphate and aspartate to form carbamoyl aspartate and inorganic phosphate, the committed step in the de novo pyrimidine nucleotide biosynthesis pathway.</text>
</comment>
<dbReference type="PRINTS" id="PR00100">
    <property type="entry name" value="AOTCASE"/>
</dbReference>
<dbReference type="NCBIfam" id="NF002032">
    <property type="entry name" value="PRK00856.1"/>
    <property type="match status" value="1"/>
</dbReference>
<dbReference type="EC" id="2.1.3.2" evidence="7"/>
<keyword evidence="3 7" id="KW-0808">Transferase</keyword>
<feature type="binding site" evidence="7">
    <location>
        <position position="264"/>
    </location>
    <ligand>
        <name>carbamoyl phosphate</name>
        <dbReference type="ChEBI" id="CHEBI:58228"/>
    </ligand>
</feature>
<dbReference type="HAMAP" id="MF_00001">
    <property type="entry name" value="Asp_carb_tr"/>
    <property type="match status" value="1"/>
</dbReference>
<dbReference type="PANTHER" id="PTHR45753">
    <property type="entry name" value="ORNITHINE CARBAMOYLTRANSFERASE, MITOCHONDRIAL"/>
    <property type="match status" value="1"/>
</dbReference>
<evidence type="ECO:0000256" key="5">
    <source>
        <dbReference type="ARBA" id="ARBA00043884"/>
    </source>
</evidence>
<feature type="binding site" evidence="7">
    <location>
        <position position="86"/>
    </location>
    <ligand>
        <name>L-aspartate</name>
        <dbReference type="ChEBI" id="CHEBI:29991"/>
    </ligand>
</feature>
<dbReference type="EMBL" id="CP062796">
    <property type="protein sequence ID" value="QUL98643.1"/>
    <property type="molecule type" value="Genomic_DNA"/>
</dbReference>
<sequence length="307" mass="33715">MALKGKDILSLREMNPEDIELILSTARSLKEILSRPIKKVPTLRGKVVCTLFYEPSTRTRTSFELAAKYMSADTVSIATATSSVKKGETLADTARNLEVMGIDVVVMRHSVSGACHFLAKVLDVPVINAGDGMHEHPTQGLLDIFTILEYKSKIRGLKVAILGDVLHSRVARSDIFGLTKMGAEVSVAGPNTLLPPEIEALGVKAYNRVEDAVEGADVIYVLRLQLERQTKSLFPSKREYHDFFGLDRKRLRYAKEDAIVMHPGPMNRGVEISTDVADSPRSVILDQVVSGVAVRMAALYLILGGRE</sequence>
<evidence type="ECO:0000256" key="4">
    <source>
        <dbReference type="ARBA" id="ARBA00022975"/>
    </source>
</evidence>
<feature type="binding site" evidence="7">
    <location>
        <position position="59"/>
    </location>
    <ligand>
        <name>carbamoyl phosphate</name>
        <dbReference type="ChEBI" id="CHEBI:58228"/>
    </ligand>
</feature>
<dbReference type="PANTHER" id="PTHR45753:SF6">
    <property type="entry name" value="ASPARTATE CARBAMOYLTRANSFERASE"/>
    <property type="match status" value="1"/>
</dbReference>
<dbReference type="NCBIfam" id="TIGR00670">
    <property type="entry name" value="asp_carb_tr"/>
    <property type="match status" value="1"/>
</dbReference>
<dbReference type="PROSITE" id="PS00097">
    <property type="entry name" value="CARBAMOYLTRANSFERASE"/>
    <property type="match status" value="1"/>
</dbReference>
<comment type="pathway">
    <text evidence="1 7">Pyrimidine metabolism; UMP biosynthesis via de novo pathway; (S)-dihydroorotate from bicarbonate: step 2/3.</text>
</comment>
<comment type="similarity">
    <text evidence="2 7">Belongs to the aspartate/ornithine carbamoyltransferase superfamily. ATCase family.</text>
</comment>
<dbReference type="InterPro" id="IPR036901">
    <property type="entry name" value="Asp/Orn_carbamoylTrfase_sf"/>
</dbReference>
<feature type="binding site" evidence="7">
    <location>
        <position position="58"/>
    </location>
    <ligand>
        <name>carbamoyl phosphate</name>
        <dbReference type="ChEBI" id="CHEBI:58228"/>
    </ligand>
</feature>
<proteinExistence type="inferred from homology"/>
<dbReference type="GO" id="GO:0006207">
    <property type="term" value="P:'de novo' pyrimidine nucleobase biosynthetic process"/>
    <property type="evidence" value="ECO:0007669"/>
    <property type="project" value="InterPro"/>
</dbReference>